<evidence type="ECO:0000259" key="5">
    <source>
        <dbReference type="Pfam" id="PF22435"/>
    </source>
</evidence>
<comment type="similarity">
    <text evidence="1">Belongs to the class IV-like SAM-binding methyltransferase superfamily. RNA methyltransferase TrmH family.</text>
</comment>
<dbReference type="SUPFAM" id="SSF55315">
    <property type="entry name" value="L30e-like"/>
    <property type="match status" value="1"/>
</dbReference>
<evidence type="ECO:0000313" key="6">
    <source>
        <dbReference type="EMBL" id="MDW5598201.1"/>
    </source>
</evidence>
<evidence type="ECO:0000256" key="1">
    <source>
        <dbReference type="ARBA" id="ARBA00007228"/>
    </source>
</evidence>
<evidence type="ECO:0000256" key="3">
    <source>
        <dbReference type="ARBA" id="ARBA00022679"/>
    </source>
</evidence>
<name>A0ABU4HY02_9ACTN</name>
<feature type="domain" description="tRNA/rRNA methyltransferase SpoU type" evidence="4">
    <location>
        <begin position="97"/>
        <end position="228"/>
    </location>
</feature>
<evidence type="ECO:0000313" key="7">
    <source>
        <dbReference type="Proteomes" id="UP001284601"/>
    </source>
</evidence>
<dbReference type="RefSeq" id="WP_318600689.1">
    <property type="nucleotide sequence ID" value="NZ_JAWSTH010000125.1"/>
</dbReference>
<organism evidence="6 7">
    <name type="scientific">Conexibacter stalactiti</name>
    <dbReference type="NCBI Taxonomy" id="1940611"/>
    <lineage>
        <taxon>Bacteria</taxon>
        <taxon>Bacillati</taxon>
        <taxon>Actinomycetota</taxon>
        <taxon>Thermoleophilia</taxon>
        <taxon>Solirubrobacterales</taxon>
        <taxon>Conexibacteraceae</taxon>
        <taxon>Conexibacter</taxon>
    </lineage>
</organism>
<dbReference type="Pfam" id="PF00588">
    <property type="entry name" value="SpoU_methylase"/>
    <property type="match status" value="1"/>
</dbReference>
<dbReference type="InterPro" id="IPR029028">
    <property type="entry name" value="Alpha/beta_knot_MTases"/>
</dbReference>
<dbReference type="InterPro" id="IPR029026">
    <property type="entry name" value="tRNA_m1G_MTases_N"/>
</dbReference>
<keyword evidence="7" id="KW-1185">Reference proteome</keyword>
<dbReference type="CDD" id="cd18095">
    <property type="entry name" value="SpoU-like_rRNA-MTase"/>
    <property type="match status" value="1"/>
</dbReference>
<dbReference type="Gene3D" id="3.40.1280.10">
    <property type="match status" value="1"/>
</dbReference>
<dbReference type="InterPro" id="IPR053888">
    <property type="entry name" value="MRM3-like_sub_bind"/>
</dbReference>
<dbReference type="SUPFAM" id="SSF75217">
    <property type="entry name" value="alpha/beta knot"/>
    <property type="match status" value="1"/>
</dbReference>
<dbReference type="PANTHER" id="PTHR43191:SF2">
    <property type="entry name" value="RRNA METHYLTRANSFERASE 3, MITOCHONDRIAL"/>
    <property type="match status" value="1"/>
</dbReference>
<dbReference type="GO" id="GO:0008168">
    <property type="term" value="F:methyltransferase activity"/>
    <property type="evidence" value="ECO:0007669"/>
    <property type="project" value="UniProtKB-KW"/>
</dbReference>
<comment type="caution">
    <text evidence="6">The sequence shown here is derived from an EMBL/GenBank/DDBJ whole genome shotgun (WGS) entry which is preliminary data.</text>
</comment>
<dbReference type="InterPro" id="IPR051259">
    <property type="entry name" value="rRNA_Methyltransferase"/>
</dbReference>
<reference evidence="6 7" key="2">
    <citation type="submission" date="2023-10" db="EMBL/GenBank/DDBJ databases">
        <authorList>
            <person name="Han X.F."/>
        </authorList>
    </citation>
    <scope>NUCLEOTIDE SEQUENCE [LARGE SCALE GENOMIC DNA]</scope>
    <source>
        <strain evidence="6 7">KCTC 39840</strain>
    </source>
</reference>
<dbReference type="InterPro" id="IPR029064">
    <property type="entry name" value="Ribosomal_eL30-like_sf"/>
</dbReference>
<sequence length="244" mass="25213">MPPITSPQNERLKDLRRLARKRGRDEMGRFVAEGEDLLQAADAAGWRALERYCATGSGLGGTEVEPDVLQHVSQLGSGTRALAVYEQRWAPAPLGPLAVYLHGIADPGNVGTVLRSALAFGAACVVLGPGCADPFGPKAVRASMGALFQVPVARATSVAELPGETIALDAHADAGNLAGPLTAPATLLIGAERAGLPAELVAACDRTVRIPIHSESLNAAMAATIALYEATRGLGALDHRMDAA</sequence>
<keyword evidence="2 6" id="KW-0489">Methyltransferase</keyword>
<dbReference type="Gene3D" id="3.30.1330.30">
    <property type="match status" value="1"/>
</dbReference>
<keyword evidence="3" id="KW-0808">Transferase</keyword>
<evidence type="ECO:0000256" key="2">
    <source>
        <dbReference type="ARBA" id="ARBA00022603"/>
    </source>
</evidence>
<accession>A0ABU4HY02</accession>
<dbReference type="EMBL" id="JAWSTH010000125">
    <property type="protein sequence ID" value="MDW5598201.1"/>
    <property type="molecule type" value="Genomic_DNA"/>
</dbReference>
<reference evidence="7" key="1">
    <citation type="submission" date="2023-07" db="EMBL/GenBank/DDBJ databases">
        <title>Conexibacter stalactiti sp. nov., isolated from stalactites in a lava cave and emended description of the genus Conexibacter.</title>
        <authorList>
            <person name="Lee S.D."/>
        </authorList>
    </citation>
    <scope>NUCLEOTIDE SEQUENCE [LARGE SCALE GENOMIC DNA]</scope>
    <source>
        <strain evidence="7">KCTC 39840</strain>
    </source>
</reference>
<evidence type="ECO:0000259" key="4">
    <source>
        <dbReference type="Pfam" id="PF00588"/>
    </source>
</evidence>
<protein>
    <submittedName>
        <fullName evidence="6">RNA methyltransferase</fullName>
    </submittedName>
</protein>
<dbReference type="GO" id="GO:0032259">
    <property type="term" value="P:methylation"/>
    <property type="evidence" value="ECO:0007669"/>
    <property type="project" value="UniProtKB-KW"/>
</dbReference>
<dbReference type="InterPro" id="IPR001537">
    <property type="entry name" value="SpoU_MeTrfase"/>
</dbReference>
<feature type="domain" description="MRM3-like substrate binding" evidence="5">
    <location>
        <begin position="9"/>
        <end position="52"/>
    </location>
</feature>
<dbReference type="PANTHER" id="PTHR43191">
    <property type="entry name" value="RRNA METHYLTRANSFERASE 3"/>
    <property type="match status" value="1"/>
</dbReference>
<dbReference type="Proteomes" id="UP001284601">
    <property type="component" value="Unassembled WGS sequence"/>
</dbReference>
<dbReference type="Pfam" id="PF22435">
    <property type="entry name" value="MRM3-like_sub_bind"/>
    <property type="match status" value="1"/>
</dbReference>
<gene>
    <name evidence="6" type="ORF">R7226_27840</name>
</gene>
<proteinExistence type="inferred from homology"/>